<dbReference type="Proteomes" id="UP001516400">
    <property type="component" value="Unassembled WGS sequence"/>
</dbReference>
<proteinExistence type="predicted"/>
<feature type="region of interest" description="Disordered" evidence="1">
    <location>
        <begin position="1"/>
        <end position="87"/>
    </location>
</feature>
<reference evidence="2 3" key="1">
    <citation type="journal article" date="2021" name="BMC Biol.">
        <title>Horizontally acquired antibacterial genes associated with adaptive radiation of ladybird beetles.</title>
        <authorList>
            <person name="Li H.S."/>
            <person name="Tang X.F."/>
            <person name="Huang Y.H."/>
            <person name="Xu Z.Y."/>
            <person name="Chen M.L."/>
            <person name="Du X.Y."/>
            <person name="Qiu B.Y."/>
            <person name="Chen P.T."/>
            <person name="Zhang W."/>
            <person name="Slipinski A."/>
            <person name="Escalona H.E."/>
            <person name="Waterhouse R.M."/>
            <person name="Zwick A."/>
            <person name="Pang H."/>
        </authorList>
    </citation>
    <scope>NUCLEOTIDE SEQUENCE [LARGE SCALE GENOMIC DNA]</scope>
    <source>
        <strain evidence="2">SYSU2018</strain>
    </source>
</reference>
<comment type="caution">
    <text evidence="2">The sequence shown here is derived from an EMBL/GenBank/DDBJ whole genome shotgun (WGS) entry which is preliminary data.</text>
</comment>
<sequence length="121" mass="13871">MFLPPSDEDVSNNSDISDQDMKRKGSTRKISNKKRNFLKTCSDENQMTKIPKMDANFMNQPGPSRLVSEFDVSEEEENSIGVPSFSSQLQLSEPIEEEFPLQLSSANHYSTPKQMRIFSRY</sequence>
<accession>A0ABD2MS76</accession>
<feature type="compositionally biased region" description="Acidic residues" evidence="1">
    <location>
        <begin position="1"/>
        <end position="10"/>
    </location>
</feature>
<name>A0ABD2MS76_9CUCU</name>
<evidence type="ECO:0000313" key="2">
    <source>
        <dbReference type="EMBL" id="KAL3269241.1"/>
    </source>
</evidence>
<evidence type="ECO:0000256" key="1">
    <source>
        <dbReference type="SAM" id="MobiDB-lite"/>
    </source>
</evidence>
<dbReference type="EMBL" id="JABFTP020000021">
    <property type="protein sequence ID" value="KAL3269241.1"/>
    <property type="molecule type" value="Genomic_DNA"/>
</dbReference>
<dbReference type="AlphaFoldDB" id="A0ABD2MS76"/>
<evidence type="ECO:0000313" key="3">
    <source>
        <dbReference type="Proteomes" id="UP001516400"/>
    </source>
</evidence>
<feature type="compositionally biased region" description="Basic residues" evidence="1">
    <location>
        <begin position="24"/>
        <end position="37"/>
    </location>
</feature>
<gene>
    <name evidence="2" type="ORF">HHI36_008322</name>
</gene>
<organism evidence="2 3">
    <name type="scientific">Cryptolaemus montrouzieri</name>
    <dbReference type="NCBI Taxonomy" id="559131"/>
    <lineage>
        <taxon>Eukaryota</taxon>
        <taxon>Metazoa</taxon>
        <taxon>Ecdysozoa</taxon>
        <taxon>Arthropoda</taxon>
        <taxon>Hexapoda</taxon>
        <taxon>Insecta</taxon>
        <taxon>Pterygota</taxon>
        <taxon>Neoptera</taxon>
        <taxon>Endopterygota</taxon>
        <taxon>Coleoptera</taxon>
        <taxon>Polyphaga</taxon>
        <taxon>Cucujiformia</taxon>
        <taxon>Coccinelloidea</taxon>
        <taxon>Coccinellidae</taxon>
        <taxon>Scymninae</taxon>
        <taxon>Scymnini</taxon>
        <taxon>Cryptolaemus</taxon>
    </lineage>
</organism>
<protein>
    <submittedName>
        <fullName evidence="2">Uncharacterized protein</fullName>
    </submittedName>
</protein>
<keyword evidence="3" id="KW-1185">Reference proteome</keyword>